<name>A0A8B6D4I3_MYTGA</name>
<dbReference type="InterPro" id="IPR042635">
    <property type="entry name" value="MEGF10/SREC1/2-like"/>
</dbReference>
<reference evidence="3" key="1">
    <citation type="submission" date="2018-11" db="EMBL/GenBank/DDBJ databases">
        <authorList>
            <person name="Alioto T."/>
            <person name="Alioto T."/>
        </authorList>
    </citation>
    <scope>NUCLEOTIDE SEQUENCE</scope>
</reference>
<comment type="caution">
    <text evidence="3">The sequence shown here is derived from an EMBL/GenBank/DDBJ whole genome shotgun (WGS) entry which is preliminary data.</text>
</comment>
<dbReference type="OrthoDB" id="10252017at2759"/>
<dbReference type="AlphaFoldDB" id="A0A8B6D4I3"/>
<evidence type="ECO:0000313" key="4">
    <source>
        <dbReference type="Proteomes" id="UP000596742"/>
    </source>
</evidence>
<keyword evidence="2" id="KW-1133">Transmembrane helix</keyword>
<keyword evidence="1" id="KW-0245">EGF-like domain</keyword>
<evidence type="ECO:0000256" key="1">
    <source>
        <dbReference type="ARBA" id="ARBA00022536"/>
    </source>
</evidence>
<dbReference type="InterPro" id="IPR008979">
    <property type="entry name" value="Galactose-bd-like_sf"/>
</dbReference>
<keyword evidence="2" id="KW-0472">Membrane</keyword>
<dbReference type="Proteomes" id="UP000596742">
    <property type="component" value="Unassembled WGS sequence"/>
</dbReference>
<dbReference type="GO" id="GO:0005044">
    <property type="term" value="F:scavenger receptor activity"/>
    <property type="evidence" value="ECO:0007669"/>
    <property type="project" value="InterPro"/>
</dbReference>
<keyword evidence="2" id="KW-0812">Transmembrane</keyword>
<dbReference type="Gene3D" id="2.170.300.10">
    <property type="entry name" value="Tie2 ligand-binding domain superfamily"/>
    <property type="match status" value="1"/>
</dbReference>
<sequence>MFCLGCQKGFWGRSCEEMCSKSCIERHCYPGNGTCVWGCYTENCLNNSCSILTGDCTDGCKLRRTGEYCNEYNLASDGLVVQYPSGNEPARFANDGSKKSCSKTKGPNVTFQVDLKKESIVTGVYITFGKDTTNDGKHIYYASNTSDFLTNGTILYEGQIENTNINFSAVLRYLTYVPPVHDNFSELEICEIGIIGCSPIYYGSLCDKSCPRNCRGPCDLQTGKCIFGCLNGLIGDKCELACLDGTYGKNCLETCSATCVRTYCDKVTGECTEGCDDGWQGFDCTQKCLSGQFGKNCSEFCDGCISQMCDHVTGVCDNSTACKPGYVYDKYCNTACNQGFYGSNCLRICSSFCLHLPCDPGTGTCIGGCVQGFQGLNCSQVSQQTKESEEVPTRIGIFSGGFLLGILITTVVCCLIVKTRQLRKKQIKDNTAMKTQRHDVQQYDDVGMENVSTYQDLRKDGANDYDQINIAYANH</sequence>
<feature type="transmembrane region" description="Helical" evidence="2">
    <location>
        <begin position="395"/>
        <end position="417"/>
    </location>
</feature>
<dbReference type="SUPFAM" id="SSF49785">
    <property type="entry name" value="Galactose-binding domain-like"/>
    <property type="match status" value="1"/>
</dbReference>
<evidence type="ECO:0000313" key="3">
    <source>
        <dbReference type="EMBL" id="VDI14938.1"/>
    </source>
</evidence>
<accession>A0A8B6D4I3</accession>
<proteinExistence type="predicted"/>
<protein>
    <submittedName>
        <fullName evidence="3">Uncharacterized protein</fullName>
    </submittedName>
</protein>
<gene>
    <name evidence="3" type="ORF">MGAL_10B087903</name>
</gene>
<dbReference type="PANTHER" id="PTHR24043">
    <property type="entry name" value="SCAVENGER RECEPTOR CLASS F"/>
    <property type="match status" value="1"/>
</dbReference>
<dbReference type="EMBL" id="UYJE01002921">
    <property type="protein sequence ID" value="VDI14938.1"/>
    <property type="molecule type" value="Genomic_DNA"/>
</dbReference>
<evidence type="ECO:0000256" key="2">
    <source>
        <dbReference type="SAM" id="Phobius"/>
    </source>
</evidence>
<organism evidence="3 4">
    <name type="scientific">Mytilus galloprovincialis</name>
    <name type="common">Mediterranean mussel</name>
    <dbReference type="NCBI Taxonomy" id="29158"/>
    <lineage>
        <taxon>Eukaryota</taxon>
        <taxon>Metazoa</taxon>
        <taxon>Spiralia</taxon>
        <taxon>Lophotrochozoa</taxon>
        <taxon>Mollusca</taxon>
        <taxon>Bivalvia</taxon>
        <taxon>Autobranchia</taxon>
        <taxon>Pteriomorphia</taxon>
        <taxon>Mytilida</taxon>
        <taxon>Mytiloidea</taxon>
        <taxon>Mytilidae</taxon>
        <taxon>Mytilinae</taxon>
        <taxon>Mytilus</taxon>
    </lineage>
</organism>
<keyword evidence="4" id="KW-1185">Reference proteome</keyword>
<dbReference type="PANTHER" id="PTHR24043:SF8">
    <property type="entry name" value="EGF-LIKE DOMAIN-CONTAINING PROTEIN"/>
    <property type="match status" value="1"/>
</dbReference>
<dbReference type="Gene3D" id="2.60.120.260">
    <property type="entry name" value="Galactose-binding domain-like"/>
    <property type="match status" value="1"/>
</dbReference>